<feature type="transmembrane region" description="Helical" evidence="6">
    <location>
        <begin position="48"/>
        <end position="68"/>
    </location>
</feature>
<evidence type="ECO:0000313" key="8">
    <source>
        <dbReference type="Proteomes" id="UP001165498"/>
    </source>
</evidence>
<dbReference type="Pfam" id="PF01040">
    <property type="entry name" value="UbiA"/>
    <property type="match status" value="1"/>
</dbReference>
<dbReference type="Gene3D" id="1.20.120.1780">
    <property type="entry name" value="UbiA prenyltransferase"/>
    <property type="match status" value="1"/>
</dbReference>
<dbReference type="InterPro" id="IPR044878">
    <property type="entry name" value="UbiA_sf"/>
</dbReference>
<evidence type="ECO:0000313" key="7">
    <source>
        <dbReference type="EMBL" id="MCQ4163534.1"/>
    </source>
</evidence>
<evidence type="ECO:0000256" key="2">
    <source>
        <dbReference type="ARBA" id="ARBA00022475"/>
    </source>
</evidence>
<proteinExistence type="predicted"/>
<dbReference type="EMBL" id="JANFQO010000002">
    <property type="protein sequence ID" value="MCQ4163534.1"/>
    <property type="molecule type" value="Genomic_DNA"/>
</dbReference>
<protein>
    <submittedName>
        <fullName evidence="7">UbiA family prenyltransferase</fullName>
    </submittedName>
</protein>
<evidence type="ECO:0000256" key="1">
    <source>
        <dbReference type="ARBA" id="ARBA00004141"/>
    </source>
</evidence>
<keyword evidence="5 6" id="KW-0472">Membrane</keyword>
<dbReference type="InterPro" id="IPR000537">
    <property type="entry name" value="UbiA_prenyltransferase"/>
</dbReference>
<gene>
    <name evidence="7" type="ORF">NM961_02305</name>
</gene>
<evidence type="ECO:0000256" key="6">
    <source>
        <dbReference type="SAM" id="Phobius"/>
    </source>
</evidence>
<keyword evidence="3 6" id="KW-0812">Transmembrane</keyword>
<comment type="caution">
    <text evidence="7">The sequence shown here is derived from an EMBL/GenBank/DDBJ whole genome shotgun (WGS) entry which is preliminary data.</text>
</comment>
<feature type="transmembrane region" description="Helical" evidence="6">
    <location>
        <begin position="217"/>
        <end position="237"/>
    </location>
</feature>
<name>A0ABT1QLY4_9GAMM</name>
<feature type="transmembrane region" description="Helical" evidence="6">
    <location>
        <begin position="21"/>
        <end position="42"/>
    </location>
</feature>
<evidence type="ECO:0000256" key="4">
    <source>
        <dbReference type="ARBA" id="ARBA00022989"/>
    </source>
</evidence>
<dbReference type="Gene3D" id="1.10.357.140">
    <property type="entry name" value="UbiA prenyltransferase"/>
    <property type="match status" value="1"/>
</dbReference>
<reference evidence="7" key="1">
    <citation type="submission" date="2022-07" db="EMBL/GenBank/DDBJ databases">
        <title>Tahibacter sp., a new gammaproteobacterium isolated from the silt sample collected at pig farm.</title>
        <authorList>
            <person name="Chen H."/>
        </authorList>
    </citation>
    <scope>NUCLEOTIDE SEQUENCE</scope>
    <source>
        <strain evidence="7">P2K</strain>
    </source>
</reference>
<feature type="transmembrane region" description="Helical" evidence="6">
    <location>
        <begin position="97"/>
        <end position="115"/>
    </location>
</feature>
<feature type="transmembrane region" description="Helical" evidence="6">
    <location>
        <begin position="172"/>
        <end position="190"/>
    </location>
</feature>
<keyword evidence="2" id="KW-1003">Cell membrane</keyword>
<keyword evidence="4 6" id="KW-1133">Transmembrane helix</keyword>
<feature type="transmembrane region" description="Helical" evidence="6">
    <location>
        <begin position="121"/>
        <end position="140"/>
    </location>
</feature>
<accession>A0ABT1QLY4</accession>
<evidence type="ECO:0000256" key="5">
    <source>
        <dbReference type="ARBA" id="ARBA00023136"/>
    </source>
</evidence>
<comment type="subcellular location">
    <subcellularLocation>
        <location evidence="1">Membrane</location>
        <topology evidence="1">Multi-pass membrane protein</topology>
    </subcellularLocation>
</comment>
<organism evidence="7 8">
    <name type="scientific">Tahibacter harae</name>
    <dbReference type="NCBI Taxonomy" id="2963937"/>
    <lineage>
        <taxon>Bacteria</taxon>
        <taxon>Pseudomonadati</taxon>
        <taxon>Pseudomonadota</taxon>
        <taxon>Gammaproteobacteria</taxon>
        <taxon>Lysobacterales</taxon>
        <taxon>Rhodanobacteraceae</taxon>
        <taxon>Tahibacter</taxon>
    </lineage>
</organism>
<dbReference type="RefSeq" id="WP_255910810.1">
    <property type="nucleotide sequence ID" value="NZ_JANFQO010000002.1"/>
</dbReference>
<dbReference type="Proteomes" id="UP001165498">
    <property type="component" value="Unassembled WGS sequence"/>
</dbReference>
<keyword evidence="8" id="KW-1185">Reference proteome</keyword>
<feature type="transmembrane region" description="Helical" evidence="6">
    <location>
        <begin position="147"/>
        <end position="166"/>
    </location>
</feature>
<evidence type="ECO:0000256" key="3">
    <source>
        <dbReference type="ARBA" id="ARBA00022692"/>
    </source>
</evidence>
<sequence length="292" mass="31228">MSMQKLGHCGRIARHFASTRALEVLALQASPVIGIFLGGYVFGRDSAAAPGLLVLGSCALTAHIFIFNDWAGHASDLRDPLRAPQVFSRQGISRREVAAVAAALLALALIAFAAVGSTALLFGAAIAVLGLLYSGSPVLGKSTPVAASLNHLAGGTLHFLLGYTLFHTLDASGIWTGLFFGLVFAAGHLNQEVRDYDGDRANGIRTNAVAFGRRRTFVASLLTFTAAYALLTGLAACAVLPRLLLWSPAAWLLHLAWSLRALRRGLDFETARWMQRRYRWLFALIGLVMLAG</sequence>